<reference evidence="3" key="1">
    <citation type="journal article" date="2023" name="Mol. Phylogenet. Evol.">
        <title>Genome-scale phylogeny and comparative genomics of the fungal order Sordariales.</title>
        <authorList>
            <person name="Hensen N."/>
            <person name="Bonometti L."/>
            <person name="Westerberg I."/>
            <person name="Brannstrom I.O."/>
            <person name="Guillou S."/>
            <person name="Cros-Aarteil S."/>
            <person name="Calhoun S."/>
            <person name="Haridas S."/>
            <person name="Kuo A."/>
            <person name="Mondo S."/>
            <person name="Pangilinan J."/>
            <person name="Riley R."/>
            <person name="LaButti K."/>
            <person name="Andreopoulos B."/>
            <person name="Lipzen A."/>
            <person name="Chen C."/>
            <person name="Yan M."/>
            <person name="Daum C."/>
            <person name="Ng V."/>
            <person name="Clum A."/>
            <person name="Steindorff A."/>
            <person name="Ohm R.A."/>
            <person name="Martin F."/>
            <person name="Silar P."/>
            <person name="Natvig D.O."/>
            <person name="Lalanne C."/>
            <person name="Gautier V."/>
            <person name="Ament-Velasquez S.L."/>
            <person name="Kruys A."/>
            <person name="Hutchinson M.I."/>
            <person name="Powell A.J."/>
            <person name="Barry K."/>
            <person name="Miller A.N."/>
            <person name="Grigoriev I.V."/>
            <person name="Debuchy R."/>
            <person name="Gladieux P."/>
            <person name="Hiltunen Thoren M."/>
            <person name="Johannesson H."/>
        </authorList>
    </citation>
    <scope>NUCLEOTIDE SEQUENCE</scope>
    <source>
        <strain evidence="3">PSN243</strain>
    </source>
</reference>
<dbReference type="AlphaFoldDB" id="A0AAV9H176"/>
<reference evidence="3" key="2">
    <citation type="submission" date="2023-05" db="EMBL/GenBank/DDBJ databases">
        <authorList>
            <consortium name="Lawrence Berkeley National Laboratory"/>
            <person name="Steindorff A."/>
            <person name="Hensen N."/>
            <person name="Bonometti L."/>
            <person name="Westerberg I."/>
            <person name="Brannstrom I.O."/>
            <person name="Guillou S."/>
            <person name="Cros-Aarteil S."/>
            <person name="Calhoun S."/>
            <person name="Haridas S."/>
            <person name="Kuo A."/>
            <person name="Mondo S."/>
            <person name="Pangilinan J."/>
            <person name="Riley R."/>
            <person name="Labutti K."/>
            <person name="Andreopoulos B."/>
            <person name="Lipzen A."/>
            <person name="Chen C."/>
            <person name="Yanf M."/>
            <person name="Daum C."/>
            <person name="Ng V."/>
            <person name="Clum A."/>
            <person name="Ohm R."/>
            <person name="Martin F."/>
            <person name="Silar P."/>
            <person name="Natvig D."/>
            <person name="Lalanne C."/>
            <person name="Gautier V."/>
            <person name="Ament-Velasquez S.L."/>
            <person name="Kruys A."/>
            <person name="Hutchinson M.I."/>
            <person name="Powell A.J."/>
            <person name="Barry K."/>
            <person name="Miller A.N."/>
            <person name="Grigoriev I.V."/>
            <person name="Debuchy R."/>
            <person name="Gladieux P."/>
            <person name="Thoren M.H."/>
            <person name="Johannesson H."/>
        </authorList>
    </citation>
    <scope>NUCLEOTIDE SEQUENCE</scope>
    <source>
        <strain evidence="3">PSN243</strain>
    </source>
</reference>
<sequence length="214" mass="22269">MPSFSLRLLAHQTFLGLAALTNALTTPSPYAGLIPRDVTLADGSVAVVYENPALAFHKTRDVALPLNKRLQYNTYPTPGAGRNDYCGEWNTQVTGGDSAPLASDCAAIAQAYTIQTSDGARGALGYWSISVADWNSAPGGWVTLAASGTCKFPVALEGGQAVQNALFGANDVRFYTNSAVGSAVGGRSEAAGTVSCFNGTDGNFVGIKFRLTHV</sequence>
<name>A0AAV9H176_9PEZI</name>
<comment type="caution">
    <text evidence="3">The sequence shown here is derived from an EMBL/GenBank/DDBJ whole genome shotgun (WGS) entry which is preliminary data.</text>
</comment>
<evidence type="ECO:0000313" key="3">
    <source>
        <dbReference type="EMBL" id="KAK4452616.1"/>
    </source>
</evidence>
<keyword evidence="4" id="KW-1185">Reference proteome</keyword>
<dbReference type="EMBL" id="MU865923">
    <property type="protein sequence ID" value="KAK4452616.1"/>
    <property type="molecule type" value="Genomic_DNA"/>
</dbReference>
<evidence type="ECO:0000313" key="4">
    <source>
        <dbReference type="Proteomes" id="UP001321760"/>
    </source>
</evidence>
<proteinExistence type="predicted"/>
<protein>
    <recommendedName>
        <fullName evidence="2">Ecp2 effector protein-like domain-containing protein</fullName>
    </recommendedName>
</protein>
<evidence type="ECO:0000256" key="1">
    <source>
        <dbReference type="SAM" id="SignalP"/>
    </source>
</evidence>
<feature type="domain" description="Ecp2 effector protein-like" evidence="2">
    <location>
        <begin position="85"/>
        <end position="196"/>
    </location>
</feature>
<evidence type="ECO:0000259" key="2">
    <source>
        <dbReference type="Pfam" id="PF14856"/>
    </source>
</evidence>
<gene>
    <name evidence="3" type="ORF">QBC34DRAFT_377117</name>
</gene>
<keyword evidence="1" id="KW-0732">Signal</keyword>
<feature type="signal peptide" evidence="1">
    <location>
        <begin position="1"/>
        <end position="23"/>
    </location>
</feature>
<feature type="chain" id="PRO_5044024064" description="Ecp2 effector protein-like domain-containing protein" evidence="1">
    <location>
        <begin position="24"/>
        <end position="214"/>
    </location>
</feature>
<dbReference type="Pfam" id="PF14856">
    <property type="entry name" value="Hce2"/>
    <property type="match status" value="1"/>
</dbReference>
<dbReference type="Proteomes" id="UP001321760">
    <property type="component" value="Unassembled WGS sequence"/>
</dbReference>
<accession>A0AAV9H176</accession>
<dbReference type="InterPro" id="IPR029226">
    <property type="entry name" value="Ecp2-like"/>
</dbReference>
<organism evidence="3 4">
    <name type="scientific">Podospora aff. communis PSN243</name>
    <dbReference type="NCBI Taxonomy" id="3040156"/>
    <lineage>
        <taxon>Eukaryota</taxon>
        <taxon>Fungi</taxon>
        <taxon>Dikarya</taxon>
        <taxon>Ascomycota</taxon>
        <taxon>Pezizomycotina</taxon>
        <taxon>Sordariomycetes</taxon>
        <taxon>Sordariomycetidae</taxon>
        <taxon>Sordariales</taxon>
        <taxon>Podosporaceae</taxon>
        <taxon>Podospora</taxon>
    </lineage>
</organism>